<comment type="caution">
    <text evidence="2">The sequence shown here is derived from an EMBL/GenBank/DDBJ whole genome shotgun (WGS) entry which is preliminary data.</text>
</comment>
<dbReference type="GO" id="GO:0008233">
    <property type="term" value="F:peptidase activity"/>
    <property type="evidence" value="ECO:0007669"/>
    <property type="project" value="UniProtKB-KW"/>
</dbReference>
<keyword evidence="2" id="KW-0378">Hydrolase</keyword>
<dbReference type="Proteomes" id="UP000651050">
    <property type="component" value="Unassembled WGS sequence"/>
</dbReference>
<keyword evidence="3" id="KW-1185">Reference proteome</keyword>
<dbReference type="NCBIfam" id="TIGR02281">
    <property type="entry name" value="clan_AA_DTGA"/>
    <property type="match status" value="1"/>
</dbReference>
<feature type="signal peptide" evidence="1">
    <location>
        <begin position="1"/>
        <end position="18"/>
    </location>
</feature>
<keyword evidence="1" id="KW-0732">Signal</keyword>
<evidence type="ECO:0000256" key="1">
    <source>
        <dbReference type="SAM" id="SignalP"/>
    </source>
</evidence>
<accession>A0A931H7C3</accession>
<evidence type="ECO:0000313" key="2">
    <source>
        <dbReference type="EMBL" id="MBG9390021.1"/>
    </source>
</evidence>
<reference evidence="2" key="1">
    <citation type="submission" date="2020-11" db="EMBL/GenBank/DDBJ databases">
        <title>Bacterial whole genome sequence for Caenimonas sp. DR4.4.</title>
        <authorList>
            <person name="Le V."/>
            <person name="Ko S.-R."/>
            <person name="Ahn C.-Y."/>
            <person name="Oh H.-M."/>
        </authorList>
    </citation>
    <scope>NUCLEOTIDE SEQUENCE</scope>
    <source>
        <strain evidence="2">DR4.4</strain>
    </source>
</reference>
<organism evidence="2 3">
    <name type="scientific">Caenimonas aquaedulcis</name>
    <dbReference type="NCBI Taxonomy" id="2793270"/>
    <lineage>
        <taxon>Bacteria</taxon>
        <taxon>Pseudomonadati</taxon>
        <taxon>Pseudomonadota</taxon>
        <taxon>Betaproteobacteria</taxon>
        <taxon>Burkholderiales</taxon>
        <taxon>Comamonadaceae</taxon>
        <taxon>Caenimonas</taxon>
    </lineage>
</organism>
<dbReference type="AlphaFoldDB" id="A0A931H7C3"/>
<proteinExistence type="predicted"/>
<dbReference type="SUPFAM" id="SSF50630">
    <property type="entry name" value="Acid proteases"/>
    <property type="match status" value="1"/>
</dbReference>
<sequence length="213" mass="22080">MRALLALAALLACTGAAAQSVALQGMLGTRALLIVDGAPPKSVAPGESYKGVKVLSTLGDQALVEIGGKRHTLRVGEAPASVGSSAPAGGGGSKIVLTAGSGGHFMSQGSINGRSVQFMVDTGATMVAFSVQDAKRLGIDYESAPRGTMSTANGNVTAWKVLANSVRVGDVEVHNVDAVVLPMSMPYVLLGNSFLTRFQMKRENDMMVLERRY</sequence>
<name>A0A931H7C3_9BURK</name>
<dbReference type="GO" id="GO:0006508">
    <property type="term" value="P:proteolysis"/>
    <property type="evidence" value="ECO:0007669"/>
    <property type="project" value="UniProtKB-KW"/>
</dbReference>
<dbReference type="Pfam" id="PF13975">
    <property type="entry name" value="gag-asp_proteas"/>
    <property type="match status" value="1"/>
</dbReference>
<gene>
    <name evidence="2" type="ORF">I5803_18465</name>
</gene>
<dbReference type="CDD" id="cd05483">
    <property type="entry name" value="retropepsin_like_bacteria"/>
    <property type="match status" value="1"/>
</dbReference>
<protein>
    <submittedName>
        <fullName evidence="2">Retroviral-like aspartic protease family protein</fullName>
    </submittedName>
</protein>
<dbReference type="InterPro" id="IPR034122">
    <property type="entry name" value="Retropepsin-like_bacterial"/>
</dbReference>
<dbReference type="RefSeq" id="WP_196987783.1">
    <property type="nucleotide sequence ID" value="NZ_JADWYS010000001.1"/>
</dbReference>
<dbReference type="InterPro" id="IPR011969">
    <property type="entry name" value="Clan_AA_Asp_peptidase_C"/>
</dbReference>
<dbReference type="EMBL" id="JADWYS010000001">
    <property type="protein sequence ID" value="MBG9390021.1"/>
    <property type="molecule type" value="Genomic_DNA"/>
</dbReference>
<feature type="chain" id="PRO_5038001925" evidence="1">
    <location>
        <begin position="19"/>
        <end position="213"/>
    </location>
</feature>
<dbReference type="InterPro" id="IPR021109">
    <property type="entry name" value="Peptidase_aspartic_dom_sf"/>
</dbReference>
<dbReference type="Gene3D" id="2.40.70.10">
    <property type="entry name" value="Acid Proteases"/>
    <property type="match status" value="1"/>
</dbReference>
<evidence type="ECO:0000313" key="3">
    <source>
        <dbReference type="Proteomes" id="UP000651050"/>
    </source>
</evidence>
<keyword evidence="2" id="KW-0645">Protease</keyword>